<dbReference type="EMBL" id="BEXD01004068">
    <property type="protein sequence ID" value="GBC06344.1"/>
    <property type="molecule type" value="Genomic_DNA"/>
</dbReference>
<evidence type="ECO:0000313" key="1">
    <source>
        <dbReference type="EMBL" id="GBC06344.1"/>
    </source>
</evidence>
<dbReference type="AlphaFoldDB" id="A0A2Z6RUA1"/>
<gene>
    <name evidence="2" type="ORF">RCL2_003121600</name>
    <name evidence="1" type="ORF">RclHR1_06780008</name>
</gene>
<evidence type="ECO:0000313" key="3">
    <source>
        <dbReference type="Proteomes" id="UP000247702"/>
    </source>
</evidence>
<evidence type="ECO:0000313" key="2">
    <source>
        <dbReference type="EMBL" id="GET04923.1"/>
    </source>
</evidence>
<protein>
    <submittedName>
        <fullName evidence="1">Uncharacterized protein</fullName>
    </submittedName>
</protein>
<dbReference type="EMBL" id="BLAL01000357">
    <property type="protein sequence ID" value="GET04923.1"/>
    <property type="molecule type" value="Genomic_DNA"/>
</dbReference>
<sequence>MLVRRDRKIGKNYISTTKNKMMKIFGTRLTRCPLHINLQTIPLIKNKVTKAVTFYQYSSPSDLSDYASCSSWKLQVGYLTCYAFELGLCDDLLPGRHFSKSFPVYVAHPSSSMTCGLWI</sequence>
<proteinExistence type="predicted"/>
<name>A0A2Z6RUA1_9GLOM</name>
<reference evidence="2" key="2">
    <citation type="submission" date="2019-10" db="EMBL/GenBank/DDBJ databases">
        <title>Conservation and host-specific expression of non-tandemly repeated heterogenous ribosome RNA gene in arbuscular mycorrhizal fungi.</title>
        <authorList>
            <person name="Maeda T."/>
            <person name="Kobayashi Y."/>
            <person name="Nakagawa T."/>
            <person name="Ezawa T."/>
            <person name="Yamaguchi K."/>
            <person name="Bino T."/>
            <person name="Nishimoto Y."/>
            <person name="Shigenobu S."/>
            <person name="Kawaguchi M."/>
        </authorList>
    </citation>
    <scope>NUCLEOTIDE SEQUENCE</scope>
    <source>
        <strain evidence="2">HR1</strain>
    </source>
</reference>
<dbReference type="Proteomes" id="UP000247702">
    <property type="component" value="Unassembled WGS sequence"/>
</dbReference>
<comment type="caution">
    <text evidence="1">The sequence shown here is derived from an EMBL/GenBank/DDBJ whole genome shotgun (WGS) entry which is preliminary data.</text>
</comment>
<dbReference type="Proteomes" id="UP000615446">
    <property type="component" value="Unassembled WGS sequence"/>
</dbReference>
<accession>A0A2Z6RUA1</accession>
<organism evidence="1 3">
    <name type="scientific">Rhizophagus clarus</name>
    <dbReference type="NCBI Taxonomy" id="94130"/>
    <lineage>
        <taxon>Eukaryota</taxon>
        <taxon>Fungi</taxon>
        <taxon>Fungi incertae sedis</taxon>
        <taxon>Mucoromycota</taxon>
        <taxon>Glomeromycotina</taxon>
        <taxon>Glomeromycetes</taxon>
        <taxon>Glomerales</taxon>
        <taxon>Glomeraceae</taxon>
        <taxon>Rhizophagus</taxon>
    </lineage>
</organism>
<reference evidence="1 3" key="1">
    <citation type="submission" date="2017-11" db="EMBL/GenBank/DDBJ databases">
        <title>The genome of Rhizophagus clarus HR1 reveals common genetic basis of auxotrophy among arbuscular mycorrhizal fungi.</title>
        <authorList>
            <person name="Kobayashi Y."/>
        </authorList>
    </citation>
    <scope>NUCLEOTIDE SEQUENCE [LARGE SCALE GENOMIC DNA]</scope>
    <source>
        <strain evidence="1 3">HR1</strain>
    </source>
</reference>
<keyword evidence="3" id="KW-1185">Reference proteome</keyword>